<dbReference type="SUPFAM" id="SSF51604">
    <property type="entry name" value="Enolase C-terminal domain-like"/>
    <property type="match status" value="1"/>
</dbReference>
<dbReference type="SFLD" id="SFLDF00009">
    <property type="entry name" value="o-succinylbenzoate_synthase"/>
    <property type="match status" value="1"/>
</dbReference>
<dbReference type="Gene3D" id="3.20.20.120">
    <property type="entry name" value="Enolase-like C-terminal domain"/>
    <property type="match status" value="1"/>
</dbReference>
<dbReference type="GO" id="GO:0043748">
    <property type="term" value="F:O-succinylbenzoate synthase activity"/>
    <property type="evidence" value="ECO:0007669"/>
    <property type="project" value="UniProtKB-EC"/>
</dbReference>
<keyword evidence="4 8" id="KW-0456">Lyase</keyword>
<dbReference type="GO" id="GO:0009234">
    <property type="term" value="P:menaquinone biosynthetic process"/>
    <property type="evidence" value="ECO:0007669"/>
    <property type="project" value="UniProtKB-UniRule"/>
</dbReference>
<dbReference type="InterPro" id="IPR029065">
    <property type="entry name" value="Enolase_C-like"/>
</dbReference>
<evidence type="ECO:0000256" key="4">
    <source>
        <dbReference type="ARBA" id="ARBA00023239"/>
    </source>
</evidence>
<dbReference type="InterPro" id="IPR010197">
    <property type="entry name" value="OSBS/NAAAR"/>
</dbReference>
<name>A0A3A0VLJ8_STAGA</name>
<dbReference type="GO" id="GO:0046872">
    <property type="term" value="F:metal ion binding"/>
    <property type="evidence" value="ECO:0007669"/>
    <property type="project" value="UniProtKB-KW"/>
</dbReference>
<proteinExistence type="predicted"/>
<dbReference type="AlphaFoldDB" id="A0A3A0VLJ8"/>
<dbReference type="RefSeq" id="WP_119485413.1">
    <property type="nucleotide sequence ID" value="NZ_QYJN01000004.1"/>
</dbReference>
<organism evidence="8 9">
    <name type="scientific">Staphylococcus gallinarum</name>
    <dbReference type="NCBI Taxonomy" id="1293"/>
    <lineage>
        <taxon>Bacteria</taxon>
        <taxon>Bacillati</taxon>
        <taxon>Bacillota</taxon>
        <taxon>Bacilli</taxon>
        <taxon>Bacillales</taxon>
        <taxon>Staphylococcaceae</taxon>
        <taxon>Staphylococcus</taxon>
    </lineage>
</organism>
<dbReference type="EC" id="4.2.1.113" evidence="5 6"/>
<evidence type="ECO:0000256" key="2">
    <source>
        <dbReference type="ARBA" id="ARBA00022723"/>
    </source>
</evidence>
<evidence type="ECO:0000313" key="8">
    <source>
        <dbReference type="EMBL" id="RIP34001.1"/>
    </source>
</evidence>
<dbReference type="InterPro" id="IPR029017">
    <property type="entry name" value="Enolase-like_N"/>
</dbReference>
<evidence type="ECO:0000256" key="6">
    <source>
        <dbReference type="NCBIfam" id="TIGR01928"/>
    </source>
</evidence>
<evidence type="ECO:0000256" key="3">
    <source>
        <dbReference type="ARBA" id="ARBA00022842"/>
    </source>
</evidence>
<feature type="domain" description="Enolase C-terminal" evidence="7">
    <location>
        <begin position="141"/>
        <end position="319"/>
    </location>
</feature>
<dbReference type="OrthoDB" id="9774531at2"/>
<accession>A0A3A0VLJ8</accession>
<comment type="caution">
    <text evidence="8">The sequence shown here is derived from an EMBL/GenBank/DDBJ whole genome shotgun (WGS) entry which is preliminary data.</text>
</comment>
<sequence length="334" mass="38085">MKLIAMELYEYKAPFKHPIKTPKVNLKYRKSLFVCLKMSDDNSYFGESNAFETNWYNDETISDVKSQIISWYEVYQGKVFDSMQAVQSALEELNDNPATRSMLVMAFYQMFNELEQFVVPYGATVSGLTDGTIQQLKATEPQRVKLKWTEDILSDVQSVKDLPFNVQIAIDANESLTDNEQNKLSILSRADILYLEEPFASLEQLTNYTTHSIPTVAIDEKATSKVDIINILRKYNVDVVVIKPFRLGGIDRVLELINDVKQMGSKVVIGGMYEYGLSRYFTAMLARYADYPSDVTPAGYYFEQDVVEDSGKLKGGSIQFEPPTVLTSRLKRIY</sequence>
<dbReference type="Proteomes" id="UP000265541">
    <property type="component" value="Unassembled WGS sequence"/>
</dbReference>
<evidence type="ECO:0000256" key="5">
    <source>
        <dbReference type="ARBA" id="ARBA00029491"/>
    </source>
</evidence>
<dbReference type="NCBIfam" id="TIGR01928">
    <property type="entry name" value="menC_lowGC_arch"/>
    <property type="match status" value="1"/>
</dbReference>
<dbReference type="PANTHER" id="PTHR48073:SF5">
    <property type="entry name" value="O-SUCCINYLBENZOATE SYNTHASE"/>
    <property type="match status" value="1"/>
</dbReference>
<dbReference type="PANTHER" id="PTHR48073">
    <property type="entry name" value="O-SUCCINYLBENZOATE SYNTHASE-RELATED"/>
    <property type="match status" value="1"/>
</dbReference>
<comment type="cofactor">
    <cofactor evidence="1">
        <name>a divalent metal cation</name>
        <dbReference type="ChEBI" id="CHEBI:60240"/>
    </cofactor>
</comment>
<evidence type="ECO:0000259" key="7">
    <source>
        <dbReference type="Pfam" id="PF13378"/>
    </source>
</evidence>
<protein>
    <recommendedName>
        <fullName evidence="5 6">o-succinylbenzoate synthase</fullName>
        <ecNumber evidence="5 6">4.2.1.113</ecNumber>
    </recommendedName>
</protein>
<dbReference type="InterPro" id="IPR036849">
    <property type="entry name" value="Enolase-like_C_sf"/>
</dbReference>
<dbReference type="EMBL" id="QYJN01000004">
    <property type="protein sequence ID" value="RIP34001.1"/>
    <property type="molecule type" value="Genomic_DNA"/>
</dbReference>
<keyword evidence="3" id="KW-0460">Magnesium</keyword>
<dbReference type="Gene3D" id="3.30.390.10">
    <property type="entry name" value="Enolase-like, N-terminal domain"/>
    <property type="match status" value="1"/>
</dbReference>
<dbReference type="SUPFAM" id="SSF54826">
    <property type="entry name" value="Enolase N-terminal domain-like"/>
    <property type="match status" value="1"/>
</dbReference>
<evidence type="ECO:0000313" key="9">
    <source>
        <dbReference type="Proteomes" id="UP000265541"/>
    </source>
</evidence>
<evidence type="ECO:0000256" key="1">
    <source>
        <dbReference type="ARBA" id="ARBA00001968"/>
    </source>
</evidence>
<reference evidence="8 9" key="1">
    <citation type="journal article" date="2016" name="Front. Microbiol.">
        <title>Comprehensive Phylogenetic Analysis of Bovine Non-aureus Staphylococci Species Based on Whole-Genome Sequencing.</title>
        <authorList>
            <person name="Naushad S."/>
            <person name="Barkema H.W."/>
            <person name="Luby C."/>
            <person name="Condas L.A."/>
            <person name="Nobrega D.B."/>
            <person name="Carson D.A."/>
            <person name="De Buck J."/>
        </authorList>
    </citation>
    <scope>NUCLEOTIDE SEQUENCE [LARGE SCALE GENOMIC DNA]</scope>
    <source>
        <strain evidence="8 9">SNUC 4781</strain>
    </source>
</reference>
<dbReference type="Pfam" id="PF13378">
    <property type="entry name" value="MR_MLE_C"/>
    <property type="match status" value="1"/>
</dbReference>
<gene>
    <name evidence="8" type="primary">menC</name>
    <name evidence="8" type="ORF">BUZ14_08095</name>
</gene>
<dbReference type="SFLD" id="SFLDG00180">
    <property type="entry name" value="muconate_cycloisomerase"/>
    <property type="match status" value="1"/>
</dbReference>
<keyword evidence="2" id="KW-0479">Metal-binding</keyword>
<dbReference type="SFLD" id="SFLDS00001">
    <property type="entry name" value="Enolase"/>
    <property type="match status" value="1"/>
</dbReference>